<comment type="caution">
    <text evidence="3">The sequence shown here is derived from an EMBL/GenBank/DDBJ whole genome shotgun (WGS) entry which is preliminary data.</text>
</comment>
<evidence type="ECO:0008006" key="5">
    <source>
        <dbReference type="Google" id="ProtNLM"/>
    </source>
</evidence>
<feature type="coiled-coil region" evidence="1">
    <location>
        <begin position="6"/>
        <end position="61"/>
    </location>
</feature>
<evidence type="ECO:0000256" key="2">
    <source>
        <dbReference type="SAM" id="MobiDB-lite"/>
    </source>
</evidence>
<keyword evidence="1" id="KW-0175">Coiled coil</keyword>
<gene>
    <name evidence="3" type="ORF">FAZ69_03385</name>
</gene>
<keyword evidence="4" id="KW-1185">Reference proteome</keyword>
<dbReference type="Pfam" id="PF09486">
    <property type="entry name" value="HrpB7"/>
    <property type="match status" value="1"/>
</dbReference>
<evidence type="ECO:0000256" key="1">
    <source>
        <dbReference type="SAM" id="Coils"/>
    </source>
</evidence>
<name>A0A4V5PJI4_9BURK</name>
<dbReference type="RefSeq" id="WP_136892548.1">
    <property type="nucleotide sequence ID" value="NZ_SWJE01000002.1"/>
</dbReference>
<sequence>MSRALKQIWKVVVKAKERAKERLEDELTQARQHHEGLLTELAEANAQASHAKRQQLAHEEKIANMLADPRGLSPSAYLDYDVYRAPLAQTVEEAKHGVRRASEAADEQQRAVERLKASVRRAEASVDAAREQLKKTIADAQRREQERTDEEAAETAAARMRRGESNA</sequence>
<dbReference type="AlphaFoldDB" id="A0A4V5PJI4"/>
<reference evidence="3 4" key="1">
    <citation type="submission" date="2019-04" db="EMBL/GenBank/DDBJ databases">
        <title>Trinickia sp. 7GSK02, isolated from subtropical forest soil.</title>
        <authorList>
            <person name="Gao Z.-H."/>
            <person name="Qiu L.-H."/>
        </authorList>
    </citation>
    <scope>NUCLEOTIDE SEQUENCE [LARGE SCALE GENOMIC DNA]</scope>
    <source>
        <strain evidence="3 4">7GSK02</strain>
    </source>
</reference>
<dbReference type="InterPro" id="IPR013392">
    <property type="entry name" value="T3SS_HrpB7"/>
</dbReference>
<organism evidence="3 4">
    <name type="scientific">Trinickia terrae</name>
    <dbReference type="NCBI Taxonomy" id="2571161"/>
    <lineage>
        <taxon>Bacteria</taxon>
        <taxon>Pseudomonadati</taxon>
        <taxon>Pseudomonadota</taxon>
        <taxon>Betaproteobacteria</taxon>
        <taxon>Burkholderiales</taxon>
        <taxon>Burkholderiaceae</taxon>
        <taxon>Trinickia</taxon>
    </lineage>
</organism>
<evidence type="ECO:0000313" key="3">
    <source>
        <dbReference type="EMBL" id="TKC91510.1"/>
    </source>
</evidence>
<dbReference type="EMBL" id="SWJE01000002">
    <property type="protein sequence ID" value="TKC91510.1"/>
    <property type="molecule type" value="Genomic_DNA"/>
</dbReference>
<accession>A0A4V5PJI4</accession>
<dbReference type="Proteomes" id="UP000305539">
    <property type="component" value="Unassembled WGS sequence"/>
</dbReference>
<dbReference type="OrthoDB" id="9104717at2"/>
<protein>
    <recommendedName>
        <fullName evidence="5">Type III secretion protein</fullName>
    </recommendedName>
</protein>
<feature type="region of interest" description="Disordered" evidence="2">
    <location>
        <begin position="135"/>
        <end position="167"/>
    </location>
</feature>
<feature type="compositionally biased region" description="Basic and acidic residues" evidence="2">
    <location>
        <begin position="135"/>
        <end position="146"/>
    </location>
</feature>
<proteinExistence type="predicted"/>
<evidence type="ECO:0000313" key="4">
    <source>
        <dbReference type="Proteomes" id="UP000305539"/>
    </source>
</evidence>